<reference evidence="7 8" key="1">
    <citation type="submission" date="2007-08" db="EMBL/GenBank/DDBJ databases">
        <title>Complete sequence of Thermotoga lettingae TMO.</title>
        <authorList>
            <consortium name="US DOE Joint Genome Institute"/>
            <person name="Copeland A."/>
            <person name="Lucas S."/>
            <person name="Lapidus A."/>
            <person name="Barry K."/>
            <person name="Glavina del Rio T."/>
            <person name="Dalin E."/>
            <person name="Tice H."/>
            <person name="Pitluck S."/>
            <person name="Foster B."/>
            <person name="Bruce D."/>
            <person name="Schmutz J."/>
            <person name="Larimer F."/>
            <person name="Land M."/>
            <person name="Hauser L."/>
            <person name="Kyrpides N."/>
            <person name="Mikhailova N."/>
            <person name="Nelson K."/>
            <person name="Gogarten J.P."/>
            <person name="Noll K."/>
            <person name="Richardson P."/>
        </authorList>
    </citation>
    <scope>NUCLEOTIDE SEQUENCE [LARGE SCALE GENOMIC DNA]</scope>
    <source>
        <strain evidence="8">ATCC BAA-301 / DSM 14385 / NBRC 107922 / TMO</strain>
    </source>
</reference>
<evidence type="ECO:0000259" key="6">
    <source>
        <dbReference type="PROSITE" id="PS50106"/>
    </source>
</evidence>
<dbReference type="Gene3D" id="2.30.42.10">
    <property type="match status" value="1"/>
</dbReference>
<dbReference type="SUPFAM" id="SSF50156">
    <property type="entry name" value="PDZ domain-like"/>
    <property type="match status" value="1"/>
</dbReference>
<proteinExistence type="inferred from homology"/>
<keyword evidence="3 5" id="KW-0378">Hydrolase</keyword>
<sequence length="403" mass="44483" precursor="true">MKKNSLGFIVILAVAVVAISWLLSAAVTPKEVNTALEPFYQTLSYILNTYYEKDEIDLNKLMDYAIDGLVKGLGDDFSYYENPESTEEKQIELEGEYGGLGIEVTYDSEYKAIKVISPMYGTPAWRTGLKAGDRIVTIDDEPVSEMTYMEAVRKLRGQPGTTVRIKVLRENVESLLSFEIVREVIQIIPVKHAFIETSKGRIGYTLITRFGAKTSQEMAEALDDIFSKGIKGLIIDLRDNPGGYLNSAIEVASYFIDNGIIVKTKNAYGVEEVYESKGNNYPNIPMVVLVNGGSASAAEILTGALKDHQIARVVGTKTFGKGSVQTGFPLNNGGTLYLTTAHYMTPSGKDIHRIGIEPDVFVEESTDVSHESVVIDYTKKIIDVNTEDPFIIKGLETLLELIE</sequence>
<protein>
    <submittedName>
        <fullName evidence="7">Carboxyl-terminal protease</fullName>
        <ecNumber evidence="7">3.4.21.102</ecNumber>
    </submittedName>
</protein>
<dbReference type="STRING" id="416591.Tlet_0512"/>
<dbReference type="PROSITE" id="PS50106">
    <property type="entry name" value="PDZ"/>
    <property type="match status" value="1"/>
</dbReference>
<dbReference type="GO" id="GO:0030288">
    <property type="term" value="C:outer membrane-bounded periplasmic space"/>
    <property type="evidence" value="ECO:0007669"/>
    <property type="project" value="TreeGrafter"/>
</dbReference>
<dbReference type="AlphaFoldDB" id="A8F4J5"/>
<dbReference type="InterPro" id="IPR036034">
    <property type="entry name" value="PDZ_sf"/>
</dbReference>
<dbReference type="InterPro" id="IPR004447">
    <property type="entry name" value="Peptidase_S41A"/>
</dbReference>
<dbReference type="CDD" id="cd06782">
    <property type="entry name" value="cpPDZ_CPP-like"/>
    <property type="match status" value="1"/>
</dbReference>
<dbReference type="NCBIfam" id="TIGR00225">
    <property type="entry name" value="prc"/>
    <property type="match status" value="1"/>
</dbReference>
<dbReference type="RefSeq" id="WP_012002560.1">
    <property type="nucleotide sequence ID" value="NC_009828.1"/>
</dbReference>
<dbReference type="InterPro" id="IPR029045">
    <property type="entry name" value="ClpP/crotonase-like_dom_sf"/>
</dbReference>
<comment type="similarity">
    <text evidence="1 5">Belongs to the peptidase S41A family.</text>
</comment>
<evidence type="ECO:0000256" key="3">
    <source>
        <dbReference type="ARBA" id="ARBA00022801"/>
    </source>
</evidence>
<dbReference type="eggNOG" id="COG0793">
    <property type="taxonomic scope" value="Bacteria"/>
</dbReference>
<dbReference type="EMBL" id="CP000812">
    <property type="protein sequence ID" value="ABV33079.1"/>
    <property type="molecule type" value="Genomic_DNA"/>
</dbReference>
<dbReference type="GO" id="GO:0004252">
    <property type="term" value="F:serine-type endopeptidase activity"/>
    <property type="evidence" value="ECO:0007669"/>
    <property type="project" value="UniProtKB-EC"/>
</dbReference>
<dbReference type="InterPro" id="IPR001478">
    <property type="entry name" value="PDZ"/>
</dbReference>
<organism evidence="7 8">
    <name type="scientific">Pseudothermotoga lettingae (strain ATCC BAA-301 / DSM 14385 / NBRC 107922 / TMO)</name>
    <name type="common">Thermotoga lettingae</name>
    <dbReference type="NCBI Taxonomy" id="416591"/>
    <lineage>
        <taxon>Bacteria</taxon>
        <taxon>Thermotogati</taxon>
        <taxon>Thermotogota</taxon>
        <taxon>Thermotogae</taxon>
        <taxon>Thermotogales</taxon>
        <taxon>Thermotogaceae</taxon>
        <taxon>Pseudothermotoga</taxon>
    </lineage>
</organism>
<dbReference type="SUPFAM" id="SSF52096">
    <property type="entry name" value="ClpP/crotonase"/>
    <property type="match status" value="1"/>
</dbReference>
<accession>A8F4J5</accession>
<evidence type="ECO:0000256" key="1">
    <source>
        <dbReference type="ARBA" id="ARBA00009179"/>
    </source>
</evidence>
<dbReference type="SMART" id="SM00245">
    <property type="entry name" value="TSPc"/>
    <property type="match status" value="1"/>
</dbReference>
<keyword evidence="4 5" id="KW-0720">Serine protease</keyword>
<dbReference type="EC" id="3.4.21.102" evidence="7"/>
<dbReference type="Gene3D" id="3.90.226.10">
    <property type="entry name" value="2-enoyl-CoA Hydratase, Chain A, domain 1"/>
    <property type="match status" value="1"/>
</dbReference>
<dbReference type="KEGG" id="tle:Tlet_0512"/>
<dbReference type="Pfam" id="PF17820">
    <property type="entry name" value="PDZ_6"/>
    <property type="match status" value="1"/>
</dbReference>
<evidence type="ECO:0000313" key="7">
    <source>
        <dbReference type="EMBL" id="ABV33079.1"/>
    </source>
</evidence>
<dbReference type="PANTHER" id="PTHR32060:SF30">
    <property type="entry name" value="CARBOXY-TERMINAL PROCESSING PROTEASE CTPA"/>
    <property type="match status" value="1"/>
</dbReference>
<dbReference type="InterPro" id="IPR005151">
    <property type="entry name" value="Tail-specific_protease"/>
</dbReference>
<name>A8F4J5_PSELT</name>
<dbReference type="SMART" id="SM00228">
    <property type="entry name" value="PDZ"/>
    <property type="match status" value="1"/>
</dbReference>
<dbReference type="Gene3D" id="3.30.750.44">
    <property type="match status" value="1"/>
</dbReference>
<dbReference type="InterPro" id="IPR041489">
    <property type="entry name" value="PDZ_6"/>
</dbReference>
<dbReference type="PANTHER" id="PTHR32060">
    <property type="entry name" value="TAIL-SPECIFIC PROTEASE"/>
    <property type="match status" value="1"/>
</dbReference>
<dbReference type="MEROPS" id="S41.004"/>
<dbReference type="GO" id="GO:0006508">
    <property type="term" value="P:proteolysis"/>
    <property type="evidence" value="ECO:0007669"/>
    <property type="project" value="UniProtKB-KW"/>
</dbReference>
<dbReference type="HOGENOM" id="CLU_017295_3_1_0"/>
<keyword evidence="8" id="KW-1185">Reference proteome</keyword>
<dbReference type="OrthoDB" id="9812068at2"/>
<dbReference type="CDD" id="cd07560">
    <property type="entry name" value="Peptidase_S41_CPP"/>
    <property type="match status" value="1"/>
</dbReference>
<gene>
    <name evidence="7" type="ordered locus">Tlet_0512</name>
</gene>
<dbReference type="FunFam" id="2.30.42.10:FF:000063">
    <property type="entry name" value="Peptidase, S41 family"/>
    <property type="match status" value="1"/>
</dbReference>
<evidence type="ECO:0000313" key="8">
    <source>
        <dbReference type="Proteomes" id="UP000002016"/>
    </source>
</evidence>
<feature type="domain" description="PDZ" evidence="6">
    <location>
        <begin position="90"/>
        <end position="156"/>
    </location>
</feature>
<dbReference type="Pfam" id="PF03572">
    <property type="entry name" value="Peptidase_S41"/>
    <property type="match status" value="1"/>
</dbReference>
<keyword evidence="2 5" id="KW-0645">Protease</keyword>
<dbReference type="Proteomes" id="UP000002016">
    <property type="component" value="Chromosome"/>
</dbReference>
<reference evidence="7 8" key="2">
    <citation type="journal article" date="2009" name="Proc. Natl. Acad. Sci. U.S.A.">
        <title>On the chimeric nature, thermophilic origin, and phylogenetic placement of the Thermotogales.</title>
        <authorList>
            <person name="Zhaxybayeva O."/>
            <person name="Swithers K.S."/>
            <person name="Lapierre P."/>
            <person name="Fournier G.P."/>
            <person name="Bickhart D.M."/>
            <person name="DeBoy R.T."/>
            <person name="Nelson K.E."/>
            <person name="Nesbo C.L."/>
            <person name="Doolittle W.F."/>
            <person name="Gogarten J.P."/>
            <person name="Noll K.M."/>
        </authorList>
    </citation>
    <scope>NUCLEOTIDE SEQUENCE [LARGE SCALE GENOMIC DNA]</scope>
    <source>
        <strain evidence="8">ATCC BAA-301 / DSM 14385 / NBRC 107922 / TMO</strain>
    </source>
</reference>
<evidence type="ECO:0000256" key="5">
    <source>
        <dbReference type="RuleBase" id="RU004404"/>
    </source>
</evidence>
<evidence type="ECO:0000256" key="2">
    <source>
        <dbReference type="ARBA" id="ARBA00022670"/>
    </source>
</evidence>
<evidence type="ECO:0000256" key="4">
    <source>
        <dbReference type="ARBA" id="ARBA00022825"/>
    </source>
</evidence>
<dbReference type="GO" id="GO:0007165">
    <property type="term" value="P:signal transduction"/>
    <property type="evidence" value="ECO:0007669"/>
    <property type="project" value="TreeGrafter"/>
</dbReference>